<dbReference type="PANTHER" id="PTHR12979">
    <property type="entry name" value="CCR4-NOT TRANSCRIPTION COMPLEX SUBUNIT 10"/>
    <property type="match status" value="1"/>
</dbReference>
<proteinExistence type="inferred from homology"/>
<dbReference type="InterPro" id="IPR039740">
    <property type="entry name" value="CNOT10"/>
</dbReference>
<dbReference type="PANTHER" id="PTHR12979:SF5">
    <property type="entry name" value="CCR4-NOT TRANSCRIPTION COMPLEX SUBUNIT 10"/>
    <property type="match status" value="1"/>
</dbReference>
<evidence type="ECO:0000256" key="2">
    <source>
        <dbReference type="SAM" id="MobiDB-lite"/>
    </source>
</evidence>
<dbReference type="InterPro" id="IPR011990">
    <property type="entry name" value="TPR-like_helical_dom_sf"/>
</dbReference>
<dbReference type="InterPro" id="IPR019734">
    <property type="entry name" value="TPR_rpt"/>
</dbReference>
<dbReference type="GO" id="GO:0030014">
    <property type="term" value="C:CCR4-NOT complex"/>
    <property type="evidence" value="ECO:0000318"/>
    <property type="project" value="GO_Central"/>
</dbReference>
<dbReference type="OMA" id="PECSRMY"/>
<dbReference type="KEGG" id="egr:104436827"/>
<evidence type="ECO:0000256" key="1">
    <source>
        <dbReference type="ARBA" id="ARBA00010080"/>
    </source>
</evidence>
<dbReference type="Gramene" id="KCW80059">
    <property type="protein sequence ID" value="KCW80059"/>
    <property type="gene ID" value="EUGRSUZ_C01387"/>
</dbReference>
<organism evidence="3">
    <name type="scientific">Eucalyptus grandis</name>
    <name type="common">Flooded gum</name>
    <dbReference type="NCBI Taxonomy" id="71139"/>
    <lineage>
        <taxon>Eukaryota</taxon>
        <taxon>Viridiplantae</taxon>
        <taxon>Streptophyta</taxon>
        <taxon>Embryophyta</taxon>
        <taxon>Tracheophyta</taxon>
        <taxon>Spermatophyta</taxon>
        <taxon>Magnoliopsida</taxon>
        <taxon>eudicotyledons</taxon>
        <taxon>Gunneridae</taxon>
        <taxon>Pentapetalae</taxon>
        <taxon>rosids</taxon>
        <taxon>malvids</taxon>
        <taxon>Myrtales</taxon>
        <taxon>Myrtaceae</taxon>
        <taxon>Myrtoideae</taxon>
        <taxon>Eucalypteae</taxon>
        <taxon>Eucalyptus</taxon>
    </lineage>
</organism>
<dbReference type="GO" id="GO:0006402">
    <property type="term" value="P:mRNA catabolic process"/>
    <property type="evidence" value="ECO:0000318"/>
    <property type="project" value="GO_Central"/>
</dbReference>
<dbReference type="SMART" id="SM00028">
    <property type="entry name" value="TPR"/>
    <property type="match status" value="4"/>
</dbReference>
<dbReference type="SUPFAM" id="SSF48452">
    <property type="entry name" value="TPR-like"/>
    <property type="match status" value="2"/>
</dbReference>
<protein>
    <recommendedName>
        <fullName evidence="4">CCR4-NOT transcription complex subunit 10</fullName>
    </recommendedName>
</protein>
<dbReference type="GO" id="GO:0017148">
    <property type="term" value="P:negative regulation of translation"/>
    <property type="evidence" value="ECO:0000318"/>
    <property type="project" value="GO_Central"/>
</dbReference>
<evidence type="ECO:0008006" key="4">
    <source>
        <dbReference type="Google" id="ProtNLM"/>
    </source>
</evidence>
<dbReference type="EMBL" id="KK198755">
    <property type="protein sequence ID" value="KCW80059.1"/>
    <property type="molecule type" value="Genomic_DNA"/>
</dbReference>
<reference evidence="3" key="1">
    <citation type="submission" date="2013-07" db="EMBL/GenBank/DDBJ databases">
        <title>The genome of Eucalyptus grandis.</title>
        <authorList>
            <person name="Schmutz J."/>
            <person name="Hayes R."/>
            <person name="Myburg A."/>
            <person name="Tuskan G."/>
            <person name="Grattapaglia D."/>
            <person name="Rokhsar D.S."/>
        </authorList>
    </citation>
    <scope>NUCLEOTIDE SEQUENCE</scope>
    <source>
        <tissue evidence="3">Leaf extractions</tissue>
    </source>
</reference>
<feature type="region of interest" description="Disordered" evidence="2">
    <location>
        <begin position="584"/>
        <end position="620"/>
    </location>
</feature>
<dbReference type="STRING" id="71139.A0A059CPB3"/>
<dbReference type="Gene3D" id="1.25.40.10">
    <property type="entry name" value="Tetratricopeptide repeat domain"/>
    <property type="match status" value="1"/>
</dbReference>
<evidence type="ECO:0000313" key="3">
    <source>
        <dbReference type="EMBL" id="KCW80059.1"/>
    </source>
</evidence>
<sequence>MESRDLSSTAPPPAAATAAAAAGSAAAGVGAAGAGAAAPPPPPAEDEGVLTVTAALAKEALFRFQSRKYGECVEFLRQLFQKKHDDPKVLHNIAVAEYFRDGCSDPRRLLEVLNTVKRKSEELARASLEQREVVGNKANLGPKGSSTMAQQMNSLNNASILYTDEFNSSVATFNIAVIWFHLHEYGKALSILEPLYSNIQPIDETVALHICLLLLDVALACHDAAKSADVLNYLEKAFGVNQGENGSSVQQQPANLVGKSSSVPNSSLISDASNQESVSINASEKPLSRTLSDETLENMLSTLDIGGQDAVRALGIPSSVDLSRSPIDKTITAVNFKLKLQLYRVRFLLLTGNLKAAKREVKGAMNVARGRDSSMALLLKSQLEYARGNYRKAIKLLMALGVRTEAGISSMFLNNLGCVYHQLAKYHSATIFFSKALSSSSSIRKEKPLKLSSISQDKSLFIAYNCGIHYLAYGKPILAARCLQKALLVFYNRPLFWFRLAECCLMALEKGLFKTGDASDETIKLCVVGKGKWRQIVVKDAPENGLTDLIENECSLGSDGQLNLSLKLARLCLLNALHILNESEPSQVNSSLPPDGSLDGSKSTEEMISGNSNHRTLPGVDAKPSNVGLGQLNANGDVKDQKTGTSEEIMSGSLSMYEDNRRRQSRLMKQAILANQAFVELELENPMGALSCALAILQLPDCSRIYTFLAHMYAAEALCLLNRTKDAAEHLLFYLSEGNQIELPYCEEDFEQWRTERIFDPEETNGGTATANNFSSEEAQTLMFLKPEEARATLYANLAAKSALQGELEMAQQLVAQALAVLPASREATLTATYIHLMLGNSQEALSKLKQFNHVRFLPFTCTLDKSS</sequence>
<dbReference type="FunCoup" id="A0A059CPB3">
    <property type="interactions" value="4007"/>
</dbReference>
<dbReference type="eggNOG" id="KOG2471">
    <property type="taxonomic scope" value="Eukaryota"/>
</dbReference>
<feature type="compositionally biased region" description="Polar residues" evidence="2">
    <location>
        <begin position="244"/>
        <end position="282"/>
    </location>
</feature>
<dbReference type="AlphaFoldDB" id="A0A059CPB3"/>
<dbReference type="OrthoDB" id="25157at2759"/>
<accession>A0A059CPB3</accession>
<feature type="region of interest" description="Disordered" evidence="2">
    <location>
        <begin position="244"/>
        <end position="285"/>
    </location>
</feature>
<gene>
    <name evidence="3" type="ORF">EUGRSUZ_C01387</name>
</gene>
<name>A0A059CPB3_EUCGR</name>
<dbReference type="InParanoid" id="A0A059CPB3"/>
<comment type="similarity">
    <text evidence="1">Belongs to the CNOT10 family.</text>
</comment>
<feature type="region of interest" description="Disordered" evidence="2">
    <location>
        <begin position="1"/>
        <end position="21"/>
    </location>
</feature>